<reference evidence="1 2" key="1">
    <citation type="submission" date="2023-12" db="EMBL/GenBank/DDBJ databases">
        <title>Streptomyces sp. V4-01.</title>
        <authorList>
            <person name="Somphong A."/>
            <person name="Phongsopitanun W."/>
        </authorList>
    </citation>
    <scope>NUCLEOTIDE SEQUENCE [LARGE SCALE GENOMIC DNA]</scope>
    <source>
        <strain evidence="1 2">V4-01</strain>
    </source>
</reference>
<accession>A0ABU7P431</accession>
<gene>
    <name evidence="1" type="ORF">V2S66_01105</name>
</gene>
<sequence>MLLVGAGAVALAVVLGLVLTGHGTHHDDGGAPYAAPFGRGGAAGTGDRLAFHTGDPGTVVLDGVSGRISVTADAGAHEVTGTFRPADGAAGLHGRLVAASDDSASGDTGSGGALTVRCADGAGAVVPCAGDLSLTLPADTGLRLRQTSGETVLTGLGGELSVSTASDRLTASGLRPARADFAVVSGSADVTFAGAPASLTVQETSAAATVRLPAGDAYAVSTSSASADVQVRVPQDTGAAAAHRIALQVDSGSLQVLPG</sequence>
<comment type="caution">
    <text evidence="1">The sequence shown here is derived from an EMBL/GenBank/DDBJ whole genome shotgun (WGS) entry which is preliminary data.</text>
</comment>
<dbReference type="Proteomes" id="UP001344658">
    <property type="component" value="Unassembled WGS sequence"/>
</dbReference>
<name>A0ABU7P431_9ACTN</name>
<protein>
    <recommendedName>
        <fullName evidence="3">Adhesin domain-containing protein</fullName>
    </recommendedName>
</protein>
<evidence type="ECO:0000313" key="1">
    <source>
        <dbReference type="EMBL" id="MEE4540565.1"/>
    </source>
</evidence>
<dbReference type="RefSeq" id="WP_330792382.1">
    <property type="nucleotide sequence ID" value="NZ_JAZEWV010000001.1"/>
</dbReference>
<evidence type="ECO:0000313" key="2">
    <source>
        <dbReference type="Proteomes" id="UP001344658"/>
    </source>
</evidence>
<organism evidence="1 2">
    <name type="scientific">Actinacidiphila polyblastidii</name>
    <dbReference type="NCBI Taxonomy" id="3110430"/>
    <lineage>
        <taxon>Bacteria</taxon>
        <taxon>Bacillati</taxon>
        <taxon>Actinomycetota</taxon>
        <taxon>Actinomycetes</taxon>
        <taxon>Kitasatosporales</taxon>
        <taxon>Streptomycetaceae</taxon>
        <taxon>Actinacidiphila</taxon>
    </lineage>
</organism>
<dbReference type="EMBL" id="JAZEWV010000001">
    <property type="protein sequence ID" value="MEE4540565.1"/>
    <property type="molecule type" value="Genomic_DNA"/>
</dbReference>
<proteinExistence type="predicted"/>
<evidence type="ECO:0008006" key="3">
    <source>
        <dbReference type="Google" id="ProtNLM"/>
    </source>
</evidence>
<keyword evidence="2" id="KW-1185">Reference proteome</keyword>